<gene>
    <name evidence="1" type="ORF">PanWU01x14_001860</name>
</gene>
<protein>
    <submittedName>
        <fullName evidence="1">Uncharacterized protein</fullName>
    </submittedName>
</protein>
<dbReference type="Proteomes" id="UP000237105">
    <property type="component" value="Unassembled WGS sequence"/>
</dbReference>
<proteinExistence type="predicted"/>
<dbReference type="EMBL" id="JXTB01000001">
    <property type="protein sequence ID" value="PON80630.1"/>
    <property type="molecule type" value="Genomic_DNA"/>
</dbReference>
<dbReference type="AlphaFoldDB" id="A0A2P5E565"/>
<keyword evidence="2" id="KW-1185">Reference proteome</keyword>
<comment type="caution">
    <text evidence="1">The sequence shown here is derived from an EMBL/GenBank/DDBJ whole genome shotgun (WGS) entry which is preliminary data.</text>
</comment>
<organism evidence="1 2">
    <name type="scientific">Parasponia andersonii</name>
    <name type="common">Sponia andersonii</name>
    <dbReference type="NCBI Taxonomy" id="3476"/>
    <lineage>
        <taxon>Eukaryota</taxon>
        <taxon>Viridiplantae</taxon>
        <taxon>Streptophyta</taxon>
        <taxon>Embryophyta</taxon>
        <taxon>Tracheophyta</taxon>
        <taxon>Spermatophyta</taxon>
        <taxon>Magnoliopsida</taxon>
        <taxon>eudicotyledons</taxon>
        <taxon>Gunneridae</taxon>
        <taxon>Pentapetalae</taxon>
        <taxon>rosids</taxon>
        <taxon>fabids</taxon>
        <taxon>Rosales</taxon>
        <taxon>Cannabaceae</taxon>
        <taxon>Parasponia</taxon>
    </lineage>
</organism>
<sequence>MTYLIIMTDLDTRFFLQSVIIPQEVESKLSKKKKGKIEATPI</sequence>
<evidence type="ECO:0000313" key="2">
    <source>
        <dbReference type="Proteomes" id="UP000237105"/>
    </source>
</evidence>
<accession>A0A2P5E565</accession>
<evidence type="ECO:0000313" key="1">
    <source>
        <dbReference type="EMBL" id="PON80630.1"/>
    </source>
</evidence>
<reference evidence="2" key="1">
    <citation type="submission" date="2016-06" db="EMBL/GenBank/DDBJ databases">
        <title>Parallel loss of symbiosis genes in relatives of nitrogen-fixing non-legume Parasponia.</title>
        <authorList>
            <person name="Van Velzen R."/>
            <person name="Holmer R."/>
            <person name="Bu F."/>
            <person name="Rutten L."/>
            <person name="Van Zeijl A."/>
            <person name="Liu W."/>
            <person name="Santuari L."/>
            <person name="Cao Q."/>
            <person name="Sharma T."/>
            <person name="Shen D."/>
            <person name="Roswanjaya Y."/>
            <person name="Wardhani T."/>
            <person name="Kalhor M.S."/>
            <person name="Jansen J."/>
            <person name="Van den Hoogen J."/>
            <person name="Gungor B."/>
            <person name="Hartog M."/>
            <person name="Hontelez J."/>
            <person name="Verver J."/>
            <person name="Yang W.-C."/>
            <person name="Schijlen E."/>
            <person name="Repin R."/>
            <person name="Schilthuizen M."/>
            <person name="Schranz E."/>
            <person name="Heidstra R."/>
            <person name="Miyata K."/>
            <person name="Fedorova E."/>
            <person name="Kohlen W."/>
            <person name="Bisseling T."/>
            <person name="Smit S."/>
            <person name="Geurts R."/>
        </authorList>
    </citation>
    <scope>NUCLEOTIDE SEQUENCE [LARGE SCALE GENOMIC DNA]</scope>
    <source>
        <strain evidence="2">cv. WU1-14</strain>
    </source>
</reference>
<name>A0A2P5E565_PARAD</name>